<organism evidence="2">
    <name type="scientific">marine sediment metagenome</name>
    <dbReference type="NCBI Taxonomy" id="412755"/>
    <lineage>
        <taxon>unclassified sequences</taxon>
        <taxon>metagenomes</taxon>
        <taxon>ecological metagenomes</taxon>
    </lineage>
</organism>
<reference evidence="2" key="1">
    <citation type="journal article" date="2014" name="Front. Microbiol.">
        <title>High frequency of phylogenetically diverse reductive dehalogenase-homologous genes in deep subseafloor sedimentary metagenomes.</title>
        <authorList>
            <person name="Kawai M."/>
            <person name="Futagami T."/>
            <person name="Toyoda A."/>
            <person name="Takaki Y."/>
            <person name="Nishi S."/>
            <person name="Hori S."/>
            <person name="Arai W."/>
            <person name="Tsubouchi T."/>
            <person name="Morono Y."/>
            <person name="Uchiyama I."/>
            <person name="Ito T."/>
            <person name="Fujiyama A."/>
            <person name="Inagaki F."/>
            <person name="Takami H."/>
        </authorList>
    </citation>
    <scope>NUCLEOTIDE SEQUENCE</scope>
    <source>
        <strain evidence="2">Expedition CK06-06</strain>
    </source>
</reference>
<name>X0SY22_9ZZZZ</name>
<gene>
    <name evidence="2" type="ORF">S01H1_30481</name>
</gene>
<evidence type="ECO:0000313" key="2">
    <source>
        <dbReference type="EMBL" id="GAF85874.1"/>
    </source>
</evidence>
<comment type="caution">
    <text evidence="2">The sequence shown here is derived from an EMBL/GenBank/DDBJ whole genome shotgun (WGS) entry which is preliminary data.</text>
</comment>
<proteinExistence type="predicted"/>
<sequence>MIGYEKQTIRKTRKVGDGSPAFDRPNLRANLGSALSYTPFKSNFRWKQER</sequence>
<protein>
    <submittedName>
        <fullName evidence="2">Uncharacterized protein</fullName>
    </submittedName>
</protein>
<dbReference type="EMBL" id="BARS01018761">
    <property type="protein sequence ID" value="GAF85874.1"/>
    <property type="molecule type" value="Genomic_DNA"/>
</dbReference>
<evidence type="ECO:0000256" key="1">
    <source>
        <dbReference type="SAM" id="MobiDB-lite"/>
    </source>
</evidence>
<dbReference type="AlphaFoldDB" id="X0SY22"/>
<accession>X0SY22</accession>
<feature type="region of interest" description="Disordered" evidence="1">
    <location>
        <begin position="1"/>
        <end position="23"/>
    </location>
</feature>